<dbReference type="FunFam" id="2.40.37.10:FF:000004">
    <property type="entry name" value="Ornithine decarboxylase"/>
    <property type="match status" value="1"/>
</dbReference>
<comment type="cofactor">
    <cofactor evidence="1 9">
        <name>pyridoxal 5'-phosphate</name>
        <dbReference type="ChEBI" id="CHEBI:597326"/>
    </cofactor>
</comment>
<dbReference type="Gene3D" id="3.20.20.10">
    <property type="entry name" value="Alanine racemase"/>
    <property type="match status" value="1"/>
</dbReference>
<name>A0A1G6J3J5_9PSEU</name>
<dbReference type="InterPro" id="IPR022644">
    <property type="entry name" value="De-COase2_N"/>
</dbReference>
<evidence type="ECO:0000256" key="9">
    <source>
        <dbReference type="PIRSR" id="PIRSR600183-50"/>
    </source>
</evidence>
<reference evidence="11 12" key="1">
    <citation type="submission" date="2016-10" db="EMBL/GenBank/DDBJ databases">
        <authorList>
            <person name="de Groot N.N."/>
        </authorList>
    </citation>
    <scope>NUCLEOTIDE SEQUENCE [LARGE SCALE GENOMIC DNA]</scope>
    <source>
        <strain evidence="11 12">CGMCC 4.5506</strain>
    </source>
</reference>
<keyword evidence="4 9" id="KW-0663">Pyridoxal phosphate</keyword>
<dbReference type="PRINTS" id="PR01179">
    <property type="entry name" value="ODADCRBXLASE"/>
</dbReference>
<dbReference type="PROSITE" id="PS00878">
    <property type="entry name" value="ODR_DC_2_1"/>
    <property type="match status" value="1"/>
</dbReference>
<evidence type="ECO:0000256" key="1">
    <source>
        <dbReference type="ARBA" id="ARBA00001933"/>
    </source>
</evidence>
<evidence type="ECO:0000256" key="6">
    <source>
        <dbReference type="ARBA" id="ARBA00034115"/>
    </source>
</evidence>
<dbReference type="Pfam" id="PF02784">
    <property type="entry name" value="Orn_Arg_deC_N"/>
    <property type="match status" value="1"/>
</dbReference>
<keyword evidence="12" id="KW-1185">Reference proteome</keyword>
<accession>A0A1G6J3J5</accession>
<dbReference type="InterPro" id="IPR022653">
    <property type="entry name" value="De-COase2_pyr-phos_BS"/>
</dbReference>
<evidence type="ECO:0000256" key="3">
    <source>
        <dbReference type="ARBA" id="ARBA00022793"/>
    </source>
</evidence>
<evidence type="ECO:0000256" key="2">
    <source>
        <dbReference type="ARBA" id="ARBA00008872"/>
    </source>
</evidence>
<dbReference type="STRING" id="530584.SAMN05421630_101535"/>
<evidence type="ECO:0000313" key="11">
    <source>
        <dbReference type="EMBL" id="SDC13291.1"/>
    </source>
</evidence>
<evidence type="ECO:0000256" key="4">
    <source>
        <dbReference type="ARBA" id="ARBA00022898"/>
    </source>
</evidence>
<dbReference type="CDD" id="cd00622">
    <property type="entry name" value="PLPDE_III_ODC"/>
    <property type="match status" value="1"/>
</dbReference>
<dbReference type="SUPFAM" id="SSF50621">
    <property type="entry name" value="Alanine racemase C-terminal domain-like"/>
    <property type="match status" value="1"/>
</dbReference>
<evidence type="ECO:0000313" key="12">
    <source>
        <dbReference type="Proteomes" id="UP000199494"/>
    </source>
</evidence>
<sequence length="484" mass="50714">MAVSLLLSATYSFRAITKPGFTGPDPTHRHRDSPVTHASCNIQCGPTRTCATPVARGDCAPLHVHAALLPARSSGPETLTVVTAEHTAATGATSANRATARIREFLDRNPLPTPCLVVDLGSVADRYRALARDFAGYRVQYAVKANPSPAVLRALAAEGAHFDVASPAEIESCLHAGANPATLSYGNTIKKPGDIATAFAAGVRDFTVEAASDLDNVAEHAPGAEISVRLLVNADGAATPFGRKFGCDADTAIALLKRAARAGLDPKGVSFHVGSQHNDPAAWDGAMAAAAPVFAAAARTGIPLRALNVGGGIGTDYRGRAPEPATYAKAITEAVRTHVHDLPAELVIEPGRAIVAEAGLIRTEVVLVSRKSTMDSERWVYLDVGRYNGLAETENEAIAYRIEPVGSPGEATGERVIIAGPTCDGDDVLYQRTPYHLPLSLRAGDQLDILATGAYTASYSSVAFNGIPPLRTYCISEGRLISVE</sequence>
<evidence type="ECO:0000259" key="10">
    <source>
        <dbReference type="Pfam" id="PF02784"/>
    </source>
</evidence>
<comment type="similarity">
    <text evidence="2">Belongs to the Orn/Lys/Arg decarboxylase class-II family.</text>
</comment>
<feature type="active site" description="Proton donor" evidence="9">
    <location>
        <position position="423"/>
    </location>
</feature>
<organism evidence="11 12">
    <name type="scientific">Prauserella marina</name>
    <dbReference type="NCBI Taxonomy" id="530584"/>
    <lineage>
        <taxon>Bacteria</taxon>
        <taxon>Bacillati</taxon>
        <taxon>Actinomycetota</taxon>
        <taxon>Actinomycetes</taxon>
        <taxon>Pseudonocardiales</taxon>
        <taxon>Pseudonocardiaceae</taxon>
        <taxon>Prauserella</taxon>
    </lineage>
</organism>
<dbReference type="GO" id="GO:0005737">
    <property type="term" value="C:cytoplasm"/>
    <property type="evidence" value="ECO:0007669"/>
    <property type="project" value="TreeGrafter"/>
</dbReference>
<comment type="catalytic activity">
    <reaction evidence="8">
        <text>L-ornithine + H(+) = putrescine + CO2</text>
        <dbReference type="Rhea" id="RHEA:22964"/>
        <dbReference type="ChEBI" id="CHEBI:15378"/>
        <dbReference type="ChEBI" id="CHEBI:16526"/>
        <dbReference type="ChEBI" id="CHEBI:46911"/>
        <dbReference type="ChEBI" id="CHEBI:326268"/>
        <dbReference type="EC" id="4.1.1.17"/>
    </reaction>
</comment>
<dbReference type="InterPro" id="IPR029066">
    <property type="entry name" value="PLP-binding_barrel"/>
</dbReference>
<dbReference type="GO" id="GO:0004586">
    <property type="term" value="F:ornithine decarboxylase activity"/>
    <property type="evidence" value="ECO:0007669"/>
    <property type="project" value="UniProtKB-EC"/>
</dbReference>
<comment type="pathway">
    <text evidence="6">Amine and polyamine biosynthesis; putrescine biosynthesis via L-ornithine pathway; putrescine from L-ornithine: step 1/1.</text>
</comment>
<dbReference type="EMBL" id="FMZE01000001">
    <property type="protein sequence ID" value="SDC13291.1"/>
    <property type="molecule type" value="Genomic_DNA"/>
</dbReference>
<dbReference type="EC" id="4.1.1.17" evidence="7"/>
<gene>
    <name evidence="11" type="ORF">SAMN05421630_101535</name>
</gene>
<dbReference type="PRINTS" id="PR01182">
    <property type="entry name" value="ORNDCRBXLASE"/>
</dbReference>
<dbReference type="InterPro" id="IPR002433">
    <property type="entry name" value="Orn_de-COase"/>
</dbReference>
<dbReference type="SUPFAM" id="SSF51419">
    <property type="entry name" value="PLP-binding barrel"/>
    <property type="match status" value="1"/>
</dbReference>
<feature type="modified residue" description="N6-(pyridoxal phosphate)lysine" evidence="9">
    <location>
        <position position="144"/>
    </location>
</feature>
<dbReference type="OrthoDB" id="9802241at2"/>
<dbReference type="Proteomes" id="UP000199494">
    <property type="component" value="Unassembled WGS sequence"/>
</dbReference>
<dbReference type="PANTHER" id="PTHR11482:SF6">
    <property type="entry name" value="ORNITHINE DECARBOXYLASE 1-RELATED"/>
    <property type="match status" value="1"/>
</dbReference>
<proteinExistence type="inferred from homology"/>
<keyword evidence="3" id="KW-0210">Decarboxylase</keyword>
<evidence type="ECO:0000256" key="8">
    <source>
        <dbReference type="ARBA" id="ARBA00049127"/>
    </source>
</evidence>
<dbReference type="Gene3D" id="2.40.37.10">
    <property type="entry name" value="Lyase, Ornithine Decarboxylase, Chain A, domain 1"/>
    <property type="match status" value="1"/>
</dbReference>
<keyword evidence="5" id="KW-0456">Lyase</keyword>
<feature type="domain" description="Orn/DAP/Arg decarboxylase 2 N-terminal" evidence="10">
    <location>
        <begin position="121"/>
        <end position="356"/>
    </location>
</feature>
<evidence type="ECO:0000256" key="5">
    <source>
        <dbReference type="ARBA" id="ARBA00023239"/>
    </source>
</evidence>
<dbReference type="AlphaFoldDB" id="A0A1G6J3J5"/>
<dbReference type="InterPro" id="IPR000183">
    <property type="entry name" value="Orn/DAP/Arg_de-COase"/>
</dbReference>
<dbReference type="FunFam" id="3.20.20.10:FF:000008">
    <property type="entry name" value="Ornithine decarboxylase"/>
    <property type="match status" value="1"/>
</dbReference>
<dbReference type="InterPro" id="IPR009006">
    <property type="entry name" value="Ala_racemase/Decarboxylase_C"/>
</dbReference>
<dbReference type="GO" id="GO:0033387">
    <property type="term" value="P:putrescine biosynthetic process from arginine, via ornithine"/>
    <property type="evidence" value="ECO:0007669"/>
    <property type="project" value="TreeGrafter"/>
</dbReference>
<dbReference type="PANTHER" id="PTHR11482">
    <property type="entry name" value="ARGININE/DIAMINOPIMELATE/ORNITHINE DECARBOXYLASE"/>
    <property type="match status" value="1"/>
</dbReference>
<protein>
    <recommendedName>
        <fullName evidence="7">ornithine decarboxylase</fullName>
        <ecNumber evidence="7">4.1.1.17</ecNumber>
    </recommendedName>
</protein>
<evidence type="ECO:0000256" key="7">
    <source>
        <dbReference type="ARBA" id="ARBA00034138"/>
    </source>
</evidence>